<evidence type="ECO:0000256" key="2">
    <source>
        <dbReference type="ARBA" id="ARBA00022679"/>
    </source>
</evidence>
<feature type="domain" description="Phospholipid/glycerol acyltransferase" evidence="5">
    <location>
        <begin position="78"/>
        <end position="189"/>
    </location>
</feature>
<comment type="caution">
    <text evidence="7">The sequence shown here is derived from an EMBL/GenBank/DDBJ whole genome shotgun (WGS) entry which is preliminary data.</text>
</comment>
<evidence type="ECO:0000313" key="7">
    <source>
        <dbReference type="EMBL" id="PKZ29951.1"/>
    </source>
</evidence>
<keyword evidence="3 7" id="KW-0012">Acyltransferase</keyword>
<dbReference type="PANTHER" id="PTHR10434:SF66">
    <property type="entry name" value="PHOSPHOLIPID_GLYCEROL ACYLTRANSFERASE DOMAIN-CONTAINING PROTEIN"/>
    <property type="match status" value="1"/>
</dbReference>
<dbReference type="GO" id="GO:0006654">
    <property type="term" value="P:phosphatidic acid biosynthetic process"/>
    <property type="evidence" value="ECO:0007669"/>
    <property type="project" value="TreeGrafter"/>
</dbReference>
<dbReference type="Proteomes" id="UP001075225">
    <property type="component" value="Unassembled WGS sequence"/>
</dbReference>
<proteinExistence type="predicted"/>
<reference evidence="6" key="2">
    <citation type="submission" date="2022-12" db="EMBL/GenBank/DDBJ databases">
        <title>Species Delineation and Comparative Genomics within the Campylobacter ureolyticus Complex.</title>
        <authorList>
            <person name="Maki J."/>
            <person name="Howard M."/>
            <person name="Connelly S."/>
            <person name="Hardy D.J."/>
            <person name="Cameron A."/>
        </authorList>
    </citation>
    <scope>NUCLEOTIDE SEQUENCE</scope>
    <source>
        <strain evidence="6">URMC_787</strain>
    </source>
</reference>
<organism evidence="7 8">
    <name type="scientific">Campylobacter ureolyticus</name>
    <dbReference type="NCBI Taxonomy" id="827"/>
    <lineage>
        <taxon>Bacteria</taxon>
        <taxon>Pseudomonadati</taxon>
        <taxon>Campylobacterota</taxon>
        <taxon>Epsilonproteobacteria</taxon>
        <taxon>Campylobacterales</taxon>
        <taxon>Campylobacteraceae</taxon>
        <taxon>Campylobacter</taxon>
    </lineage>
</organism>
<keyword evidence="4" id="KW-1133">Transmembrane helix</keyword>
<protein>
    <submittedName>
        <fullName evidence="7">1-acyl-sn-glycerol-3-phosphate acyltransferase</fullName>
    </submittedName>
    <submittedName>
        <fullName evidence="6">Lysophospholipid acyltransferase family protein</fullName>
    </submittedName>
</protein>
<name>A0A2I1NC71_9BACT</name>
<dbReference type="EMBL" id="JAPXGO010000002">
    <property type="protein sequence ID" value="MCZ6159428.1"/>
    <property type="molecule type" value="Genomic_DNA"/>
</dbReference>
<dbReference type="SUPFAM" id="SSF69593">
    <property type="entry name" value="Glycerol-3-phosphate (1)-acyltransferase"/>
    <property type="match status" value="1"/>
</dbReference>
<dbReference type="RefSeq" id="WP_101636445.1">
    <property type="nucleotide sequence ID" value="NZ_JAPXGO010000002.1"/>
</dbReference>
<dbReference type="GO" id="GO:0003841">
    <property type="term" value="F:1-acylglycerol-3-phosphate O-acyltransferase activity"/>
    <property type="evidence" value="ECO:0007669"/>
    <property type="project" value="TreeGrafter"/>
</dbReference>
<dbReference type="AlphaFoldDB" id="A0A2I1NC71"/>
<comment type="pathway">
    <text evidence="1">Lipid metabolism.</text>
</comment>
<dbReference type="Pfam" id="PF01553">
    <property type="entry name" value="Acyltransferase"/>
    <property type="match status" value="1"/>
</dbReference>
<evidence type="ECO:0000256" key="1">
    <source>
        <dbReference type="ARBA" id="ARBA00005189"/>
    </source>
</evidence>
<sequence>MKVISVGFLFLLFGIICLFGNLIFTPIILLNLQRFRVVKNFSRFLVRISWNFFLKCTEIFGYQSSNYHILQNLNGSNSMIICNHPSLLDVVFFLAKVKNANCVVKKELKKNIFLYPAIKASGYILNDDSFLENSIRSLKSGESLIVFPEGSRTKDEILMHKAAFFIAIKGAKNLIITTLTMNPRSLKKGQKWYETPKIKVKYNFKIDSEIDLEKFYANKPDTLRVRILTQEINKFYKKEFK</sequence>
<evidence type="ECO:0000256" key="4">
    <source>
        <dbReference type="SAM" id="Phobius"/>
    </source>
</evidence>
<dbReference type="Proteomes" id="UP000234639">
    <property type="component" value="Unassembled WGS sequence"/>
</dbReference>
<keyword evidence="4" id="KW-0472">Membrane</keyword>
<dbReference type="SMART" id="SM00563">
    <property type="entry name" value="PlsC"/>
    <property type="match status" value="1"/>
</dbReference>
<keyword evidence="2 7" id="KW-0808">Transferase</keyword>
<dbReference type="EMBL" id="PKHU01000001">
    <property type="protein sequence ID" value="PKZ29951.1"/>
    <property type="molecule type" value="Genomic_DNA"/>
</dbReference>
<evidence type="ECO:0000259" key="5">
    <source>
        <dbReference type="SMART" id="SM00563"/>
    </source>
</evidence>
<evidence type="ECO:0000313" key="6">
    <source>
        <dbReference type="EMBL" id="MCZ6159428.1"/>
    </source>
</evidence>
<evidence type="ECO:0000256" key="3">
    <source>
        <dbReference type="ARBA" id="ARBA00023315"/>
    </source>
</evidence>
<feature type="transmembrane region" description="Helical" evidence="4">
    <location>
        <begin position="6"/>
        <end position="32"/>
    </location>
</feature>
<evidence type="ECO:0000313" key="8">
    <source>
        <dbReference type="Proteomes" id="UP000234639"/>
    </source>
</evidence>
<dbReference type="CDD" id="cd07989">
    <property type="entry name" value="LPLAT_AGPAT-like"/>
    <property type="match status" value="1"/>
</dbReference>
<dbReference type="PANTHER" id="PTHR10434">
    <property type="entry name" value="1-ACYL-SN-GLYCEROL-3-PHOSPHATE ACYLTRANSFERASE"/>
    <property type="match status" value="1"/>
</dbReference>
<reference evidence="7 8" key="1">
    <citation type="submission" date="2017-12" db="EMBL/GenBank/DDBJ databases">
        <title>Phylogenetic diversity of female urinary microbiome.</title>
        <authorList>
            <person name="Thomas-White K."/>
            <person name="Wolfe A.J."/>
        </authorList>
    </citation>
    <scope>NUCLEOTIDE SEQUENCE [LARGE SCALE GENOMIC DNA]</scope>
    <source>
        <strain evidence="7 8">UMB0112</strain>
    </source>
</reference>
<dbReference type="InterPro" id="IPR002123">
    <property type="entry name" value="Plipid/glycerol_acylTrfase"/>
</dbReference>
<accession>A0A2I1NC71</accession>
<keyword evidence="4" id="KW-0812">Transmembrane</keyword>
<gene>
    <name evidence="7" type="ORF">CYJ41_00480</name>
    <name evidence="6" type="ORF">O6B32_02940</name>
</gene>